<evidence type="ECO:0000313" key="7">
    <source>
        <dbReference type="Proteomes" id="UP000008062"/>
    </source>
</evidence>
<dbReference type="KEGG" id="ztr:MYCGRDRAFT_108509"/>
<reference evidence="6 7" key="1">
    <citation type="journal article" date="2011" name="PLoS Genet.">
        <title>Finished genome of the fungal wheat pathogen Mycosphaerella graminicola reveals dispensome structure, chromosome plasticity, and stealth pathogenesis.</title>
        <authorList>
            <person name="Goodwin S.B."/>
            <person name="Ben M'barek S."/>
            <person name="Dhillon B."/>
            <person name="Wittenberg A.H.J."/>
            <person name="Crane C.F."/>
            <person name="Hane J.K."/>
            <person name="Foster A.J."/>
            <person name="Van der Lee T.A.J."/>
            <person name="Grimwood J."/>
            <person name="Aerts A."/>
            <person name="Antoniw J."/>
            <person name="Bailey A."/>
            <person name="Bluhm B."/>
            <person name="Bowler J."/>
            <person name="Bristow J."/>
            <person name="van der Burgt A."/>
            <person name="Canto-Canche B."/>
            <person name="Churchill A.C.L."/>
            <person name="Conde-Ferraez L."/>
            <person name="Cools H.J."/>
            <person name="Coutinho P.M."/>
            <person name="Csukai M."/>
            <person name="Dehal P."/>
            <person name="De Wit P."/>
            <person name="Donzelli B."/>
            <person name="van de Geest H.C."/>
            <person name="van Ham R.C.H.J."/>
            <person name="Hammond-Kosack K.E."/>
            <person name="Henrissat B."/>
            <person name="Kilian A."/>
            <person name="Kobayashi A.K."/>
            <person name="Koopmann E."/>
            <person name="Kourmpetis Y."/>
            <person name="Kuzniar A."/>
            <person name="Lindquist E."/>
            <person name="Lombard V."/>
            <person name="Maliepaard C."/>
            <person name="Martins N."/>
            <person name="Mehrabi R."/>
            <person name="Nap J.P.H."/>
            <person name="Ponomarenko A."/>
            <person name="Rudd J.J."/>
            <person name="Salamov A."/>
            <person name="Schmutz J."/>
            <person name="Schouten H.J."/>
            <person name="Shapiro H."/>
            <person name="Stergiopoulos I."/>
            <person name="Torriani S.F.F."/>
            <person name="Tu H."/>
            <person name="de Vries R.P."/>
            <person name="Waalwijk C."/>
            <person name="Ware S.B."/>
            <person name="Wiebenga A."/>
            <person name="Zwiers L.-H."/>
            <person name="Oliver R.P."/>
            <person name="Grigoriev I.V."/>
            <person name="Kema G.H.J."/>
        </authorList>
    </citation>
    <scope>NUCLEOTIDE SEQUENCE [LARGE SCALE GENOMIC DNA]</scope>
    <source>
        <strain evidence="7">CBS 115943 / IPO323</strain>
    </source>
</reference>
<dbReference type="PANTHER" id="PTHR11010:SF23">
    <property type="entry name" value="SERINE PEPTIDASE"/>
    <property type="match status" value="1"/>
</dbReference>
<sequence length="462" mass="51345">MLTQDFLHANVAFPFFCRPRKPSRNTTSPFHAMWAILALAMLATKAFAFGRRSIPPQKVDGPWQVEHGEFAQLIDHNNPSLGTFQQSYWYNYHFYQGPGSPIVLFSPSHWNGTDGIGFIFNVTTMGRMAQELGGAAINIEHRYCAVMQALDPFWQYFVRIEEGMARNCSKDVVAVVDHIDDILLHGSAQDITDLKAKFNLQSVKHNDDFVNQIGYAPGLWQEGDESDNHLFLTWCDYIENVNSTIAGPEGVGVEKALDGYARWWKDFGQAISGCPDDDTAAECYDSHNASAPIYTDVSMGLRTNRPYTWLNCATPLGTWQTGAPAGCPSLVSRLIDADYWHRICGLYFPPTPSGETYNQGRTVDDTNAFTGGWNPQNISRVLFVEGEFDPWASAGVTSQFRPGGPMESSENVTVLVLPGGHHCTEQYTPVGGGKAIEDIEKTIDQAVAQIVKWVGEWPGRQE</sequence>
<dbReference type="OrthoDB" id="1735038at2759"/>
<dbReference type="InterPro" id="IPR008758">
    <property type="entry name" value="Peptidase_S28"/>
</dbReference>
<proteinExistence type="inferred from homology"/>
<dbReference type="InParanoid" id="F9X5L5"/>
<dbReference type="AlphaFoldDB" id="F9X5L5"/>
<keyword evidence="4" id="KW-0378">Hydrolase</keyword>
<evidence type="ECO:0000256" key="1">
    <source>
        <dbReference type="ARBA" id="ARBA00011079"/>
    </source>
</evidence>
<gene>
    <name evidence="6" type="primary">SCP7</name>
    <name evidence="6" type="ORF">MYCGRDRAFT_108509</name>
</gene>
<evidence type="ECO:0000256" key="4">
    <source>
        <dbReference type="ARBA" id="ARBA00022801"/>
    </source>
</evidence>
<dbReference type="GO" id="GO:0006508">
    <property type="term" value="P:proteolysis"/>
    <property type="evidence" value="ECO:0007669"/>
    <property type="project" value="UniProtKB-KW"/>
</dbReference>
<dbReference type="GeneID" id="13395719"/>
<keyword evidence="2" id="KW-0645">Protease</keyword>
<dbReference type="InterPro" id="IPR029058">
    <property type="entry name" value="AB_hydrolase_fold"/>
</dbReference>
<dbReference type="GO" id="GO:0004180">
    <property type="term" value="F:carboxypeptidase activity"/>
    <property type="evidence" value="ECO:0007669"/>
    <property type="project" value="UniProtKB-KW"/>
</dbReference>
<evidence type="ECO:0000256" key="2">
    <source>
        <dbReference type="ARBA" id="ARBA00022670"/>
    </source>
</evidence>
<organism evidence="6 7">
    <name type="scientific">Zymoseptoria tritici (strain CBS 115943 / IPO323)</name>
    <name type="common">Speckled leaf blotch fungus</name>
    <name type="synonym">Septoria tritici</name>
    <dbReference type="NCBI Taxonomy" id="336722"/>
    <lineage>
        <taxon>Eukaryota</taxon>
        <taxon>Fungi</taxon>
        <taxon>Dikarya</taxon>
        <taxon>Ascomycota</taxon>
        <taxon>Pezizomycotina</taxon>
        <taxon>Dothideomycetes</taxon>
        <taxon>Dothideomycetidae</taxon>
        <taxon>Mycosphaerellales</taxon>
        <taxon>Mycosphaerellaceae</taxon>
        <taxon>Zymoseptoria</taxon>
    </lineage>
</organism>
<keyword evidence="3" id="KW-0732">Signal</keyword>
<name>F9X5L5_ZYMTI</name>
<evidence type="ECO:0000256" key="5">
    <source>
        <dbReference type="ARBA" id="ARBA00023180"/>
    </source>
</evidence>
<dbReference type="Pfam" id="PF05577">
    <property type="entry name" value="Peptidase_S28"/>
    <property type="match status" value="1"/>
</dbReference>
<evidence type="ECO:0000313" key="6">
    <source>
        <dbReference type="EMBL" id="EGP89509.1"/>
    </source>
</evidence>
<dbReference type="EMBL" id="CM001198">
    <property type="protein sequence ID" value="EGP89509.1"/>
    <property type="molecule type" value="Genomic_DNA"/>
</dbReference>
<dbReference type="Proteomes" id="UP000008062">
    <property type="component" value="Chromosome 3"/>
</dbReference>
<keyword evidence="7" id="KW-1185">Reference proteome</keyword>
<comment type="similarity">
    <text evidence="1">Belongs to the peptidase S28 family.</text>
</comment>
<evidence type="ECO:0000256" key="3">
    <source>
        <dbReference type="ARBA" id="ARBA00022729"/>
    </source>
</evidence>
<accession>F9X5L5</accession>
<dbReference type="GO" id="GO:0008239">
    <property type="term" value="F:dipeptidyl-peptidase activity"/>
    <property type="evidence" value="ECO:0007669"/>
    <property type="project" value="TreeGrafter"/>
</dbReference>
<dbReference type="RefSeq" id="XP_003854533.1">
    <property type="nucleotide sequence ID" value="XM_003854485.1"/>
</dbReference>
<dbReference type="GO" id="GO:0070008">
    <property type="term" value="F:serine-type exopeptidase activity"/>
    <property type="evidence" value="ECO:0007669"/>
    <property type="project" value="InterPro"/>
</dbReference>
<protein>
    <submittedName>
        <fullName evidence="6">Serine carboxypeptidase</fullName>
    </submittedName>
</protein>
<dbReference type="PANTHER" id="PTHR11010">
    <property type="entry name" value="PROTEASE S28 PRO-X CARBOXYPEPTIDASE-RELATED"/>
    <property type="match status" value="1"/>
</dbReference>
<dbReference type="Gene3D" id="3.40.50.1820">
    <property type="entry name" value="alpha/beta hydrolase"/>
    <property type="match status" value="2"/>
</dbReference>
<keyword evidence="6" id="KW-0121">Carboxypeptidase</keyword>
<keyword evidence="5" id="KW-0325">Glycoprotein</keyword>